<evidence type="ECO:0000313" key="2">
    <source>
        <dbReference type="Proteomes" id="UP001476807"/>
    </source>
</evidence>
<evidence type="ECO:0008006" key="3">
    <source>
        <dbReference type="Google" id="ProtNLM"/>
    </source>
</evidence>
<dbReference type="RefSeq" id="WP_350414077.1">
    <property type="nucleotide sequence ID" value="NZ_JBEOKT010000022.1"/>
</dbReference>
<protein>
    <recommendedName>
        <fullName evidence="3">Phage protein</fullName>
    </recommendedName>
</protein>
<keyword evidence="2" id="KW-1185">Reference proteome</keyword>
<evidence type="ECO:0000313" key="1">
    <source>
        <dbReference type="EMBL" id="MER2999337.1"/>
    </source>
</evidence>
<organism evidence="1 2">
    <name type="scientific">Pontibacter populi</name>
    <dbReference type="NCBI Taxonomy" id="890055"/>
    <lineage>
        <taxon>Bacteria</taxon>
        <taxon>Pseudomonadati</taxon>
        <taxon>Bacteroidota</taxon>
        <taxon>Cytophagia</taxon>
        <taxon>Cytophagales</taxon>
        <taxon>Hymenobacteraceae</taxon>
        <taxon>Pontibacter</taxon>
    </lineage>
</organism>
<dbReference type="Proteomes" id="UP001476807">
    <property type="component" value="Unassembled WGS sequence"/>
</dbReference>
<reference evidence="1 2" key="1">
    <citation type="submission" date="2024-06" db="EMBL/GenBank/DDBJ databases">
        <title>Pontibacter populi HYL7-15.</title>
        <authorList>
            <person name="Kim M.K."/>
        </authorList>
    </citation>
    <scope>NUCLEOTIDE SEQUENCE [LARGE SCALE GENOMIC DNA]</scope>
    <source>
        <strain evidence="1 2">HYL7-15</strain>
    </source>
</reference>
<dbReference type="EMBL" id="JBEOKT010000022">
    <property type="protein sequence ID" value="MER2999337.1"/>
    <property type="molecule type" value="Genomic_DNA"/>
</dbReference>
<name>A0ABV1RY70_9BACT</name>
<comment type="caution">
    <text evidence="1">The sequence shown here is derived from an EMBL/GenBank/DDBJ whole genome shotgun (WGS) entry which is preliminary data.</text>
</comment>
<accession>A0ABV1RY70</accession>
<sequence>MSKSYHVTRNDLKVLSKRELDEMADDKDSLLNEYAERVALSEKSRKNERE</sequence>
<proteinExistence type="predicted"/>
<gene>
    <name evidence="1" type="ORF">ABS362_17425</name>
</gene>